<gene>
    <name evidence="5" type="ORF">ENS59_02570</name>
</gene>
<feature type="domain" description="ABC transporter" evidence="4">
    <location>
        <begin position="2"/>
        <end position="234"/>
    </location>
</feature>
<evidence type="ECO:0000256" key="3">
    <source>
        <dbReference type="ARBA" id="ARBA00022840"/>
    </source>
</evidence>
<dbReference type="InterPro" id="IPR051782">
    <property type="entry name" value="ABC_Transporter_VariousFunc"/>
</dbReference>
<dbReference type="InterPro" id="IPR003439">
    <property type="entry name" value="ABC_transporter-like_ATP-bd"/>
</dbReference>
<dbReference type="EMBL" id="DSVL01000077">
    <property type="protein sequence ID" value="HFH28383.1"/>
    <property type="molecule type" value="Genomic_DNA"/>
</dbReference>
<protein>
    <submittedName>
        <fullName evidence="5">ABC transporter ATP-binding protein</fullName>
    </submittedName>
</protein>
<dbReference type="GO" id="GO:0005524">
    <property type="term" value="F:ATP binding"/>
    <property type="evidence" value="ECO:0007669"/>
    <property type="project" value="UniProtKB-KW"/>
</dbReference>
<evidence type="ECO:0000256" key="1">
    <source>
        <dbReference type="ARBA" id="ARBA00022448"/>
    </source>
</evidence>
<dbReference type="InterPro" id="IPR027417">
    <property type="entry name" value="P-loop_NTPase"/>
</dbReference>
<keyword evidence="2" id="KW-0547">Nucleotide-binding</keyword>
<comment type="caution">
    <text evidence="5">The sequence shown here is derived from an EMBL/GenBank/DDBJ whole genome shotgun (WGS) entry which is preliminary data.</text>
</comment>
<dbReference type="AlphaFoldDB" id="A0A7C3ICV3"/>
<keyword evidence="1" id="KW-0813">Transport</keyword>
<accession>A0A7C3ICV3</accession>
<evidence type="ECO:0000313" key="5">
    <source>
        <dbReference type="EMBL" id="HFH28383.1"/>
    </source>
</evidence>
<keyword evidence="3 5" id="KW-0067">ATP-binding</keyword>
<dbReference type="CDD" id="cd03230">
    <property type="entry name" value="ABC_DR_subfamily_A"/>
    <property type="match status" value="1"/>
</dbReference>
<dbReference type="GO" id="GO:0016887">
    <property type="term" value="F:ATP hydrolysis activity"/>
    <property type="evidence" value="ECO:0007669"/>
    <property type="project" value="InterPro"/>
</dbReference>
<dbReference type="Gene3D" id="3.40.50.300">
    <property type="entry name" value="P-loop containing nucleotide triphosphate hydrolases"/>
    <property type="match status" value="1"/>
</dbReference>
<organism evidence="5">
    <name type="scientific">Gracilinema caldarium</name>
    <dbReference type="NCBI Taxonomy" id="215591"/>
    <lineage>
        <taxon>Bacteria</taxon>
        <taxon>Pseudomonadati</taxon>
        <taxon>Spirochaetota</taxon>
        <taxon>Spirochaetia</taxon>
        <taxon>Spirochaetales</taxon>
        <taxon>Breznakiellaceae</taxon>
        <taxon>Gracilinema</taxon>
    </lineage>
</organism>
<dbReference type="PANTHER" id="PTHR42939:SF1">
    <property type="entry name" value="ABC TRANSPORTER ATP-BINDING PROTEIN ALBC-RELATED"/>
    <property type="match status" value="1"/>
</dbReference>
<dbReference type="Pfam" id="PF00005">
    <property type="entry name" value="ABC_tran"/>
    <property type="match status" value="1"/>
</dbReference>
<name>A0A7C3ICV3_9SPIR</name>
<dbReference type="PANTHER" id="PTHR42939">
    <property type="entry name" value="ABC TRANSPORTER ATP-BINDING PROTEIN ALBC-RELATED"/>
    <property type="match status" value="1"/>
</dbReference>
<evidence type="ECO:0000256" key="2">
    <source>
        <dbReference type="ARBA" id="ARBA00022741"/>
    </source>
</evidence>
<dbReference type="SUPFAM" id="SSF52540">
    <property type="entry name" value="P-loop containing nucleoside triphosphate hydrolases"/>
    <property type="match status" value="1"/>
</dbReference>
<evidence type="ECO:0000259" key="4">
    <source>
        <dbReference type="PROSITE" id="PS50893"/>
    </source>
</evidence>
<dbReference type="PROSITE" id="PS50893">
    <property type="entry name" value="ABC_TRANSPORTER_2"/>
    <property type="match status" value="1"/>
</dbReference>
<reference evidence="5" key="1">
    <citation type="journal article" date="2020" name="mSystems">
        <title>Genome- and Community-Level Interaction Insights into Carbon Utilization and Element Cycling Functions of Hydrothermarchaeota in Hydrothermal Sediment.</title>
        <authorList>
            <person name="Zhou Z."/>
            <person name="Liu Y."/>
            <person name="Xu W."/>
            <person name="Pan J."/>
            <person name="Luo Z.H."/>
            <person name="Li M."/>
        </authorList>
    </citation>
    <scope>NUCLEOTIDE SEQUENCE [LARGE SCALE GENOMIC DNA]</scope>
    <source>
        <strain evidence="5">SpSt-503</strain>
    </source>
</reference>
<sequence>MITLQGVSKTYSKNKTKALDSINLTIPDGYIFGFLGPNGAGKTTTIKLITGALEADEGAISVDGHELPKAALEAKRAIGYVPDNPELFTRLKGIEFLNFIADLYGVDRDARREAIEHYTNRFEIADVLSARIGSYSRGMKQKLLICGSLIPDPHNWILDEPLVGLDPQAAFTLKELMRERARAGKCVFFSTHVMEVAEKVCDQLAIIKKGTIVFTGTLDELKTLKGKDSSLESLFLELVEGGGEEA</sequence>
<dbReference type="InterPro" id="IPR003593">
    <property type="entry name" value="AAA+_ATPase"/>
</dbReference>
<dbReference type="SMART" id="SM00382">
    <property type="entry name" value="AAA"/>
    <property type="match status" value="1"/>
</dbReference>
<proteinExistence type="predicted"/>